<evidence type="ECO:0000313" key="2">
    <source>
        <dbReference type="EMBL" id="NMO97244.1"/>
    </source>
</evidence>
<feature type="transmembrane region" description="Helical" evidence="1">
    <location>
        <begin position="54"/>
        <end position="74"/>
    </location>
</feature>
<accession>A0A848MCT0</accession>
<feature type="transmembrane region" description="Helical" evidence="1">
    <location>
        <begin position="167"/>
        <end position="187"/>
    </location>
</feature>
<evidence type="ECO:0000256" key="1">
    <source>
        <dbReference type="SAM" id="Phobius"/>
    </source>
</evidence>
<dbReference type="Proteomes" id="UP000565468">
    <property type="component" value="Unassembled WGS sequence"/>
</dbReference>
<sequence>MSKWLKQCRLELRMILRNPLFALLPVVYNLIFLFFIFSIQAAEKPGTFGDIFEFNAILHTLSLGPVMLLGIISVRRDIGKPSFEWNRSLPISFSMMMSAKYIVGQLYLLLFTLPAYTIMYFSLVRQPVPAEAVWRQYLQLMLQSEISYLVTLALAMLLAVCIGGRVVYLIGFCAWMFGTFFMDIFLISQMGWDMLRTFHLNQFFLSSDLMSGEIWGYDLYQSELAISWRFVLAFTVLMLVVSLLLINLKRPTMWIKWWWLGAFMSVLIAAAGLNSYLSLWQERSSAIREMLADPTLYSASSAYAADPSIPEVSLRPTISSYDISLKRRDDDRLQLSARMTIPASSWNKASVFPMTLHRDFHVERVNVKGNQVEYRRQGDQLSLVLPRDASGELEVIIEYFGKPGDYLPRETKKRSLFSIGGEVKLPSYMAWYPLAGEQSLYFKHGHPDDAINRAVSFRRMLFPPVDFSLTVEGYPNPVYASIREWSRDDGIQRFKGEQVEGVTLLGSRNLIQYHSPDIPAKMITTPYNMAYAQTQLEDFAQKYKYFSSWVSEMPKQDVQVFYSDSGYDVNPYNGYMESDLIISPVYYYYDFDVNSLPGEWMNALLFGNQNGFYRDGRKQQEDVRNVISSLFWYMYYREEKGLTDIQIEEQYSWARSVQFLFGWVDQETDPDKIRQKMVSQVAKAMKEGKTTQVKALLNEFYSAGLRLPDKQEAVYRPEEPVTYTQWQQRWNEIVESPGGK</sequence>
<keyword evidence="1" id="KW-1133">Transmembrane helix</keyword>
<comment type="caution">
    <text evidence="2">The sequence shown here is derived from an EMBL/GenBank/DDBJ whole genome shotgun (WGS) entry which is preliminary data.</text>
</comment>
<dbReference type="AlphaFoldDB" id="A0A848MCT0"/>
<keyword evidence="3" id="KW-1185">Reference proteome</keyword>
<protein>
    <submittedName>
        <fullName evidence="2">ABC transporter permease</fullName>
    </submittedName>
</protein>
<feature type="transmembrane region" description="Helical" evidence="1">
    <location>
        <begin position="101"/>
        <end position="121"/>
    </location>
</feature>
<feature type="transmembrane region" description="Helical" evidence="1">
    <location>
        <begin position="226"/>
        <end position="246"/>
    </location>
</feature>
<keyword evidence="1" id="KW-0812">Transmembrane</keyword>
<evidence type="ECO:0000313" key="3">
    <source>
        <dbReference type="Proteomes" id="UP000565468"/>
    </source>
</evidence>
<feature type="transmembrane region" description="Helical" evidence="1">
    <location>
        <begin position="258"/>
        <end position="280"/>
    </location>
</feature>
<keyword evidence="1" id="KW-0472">Membrane</keyword>
<dbReference type="RefSeq" id="WP_169506029.1">
    <property type="nucleotide sequence ID" value="NZ_JABBPN010000016.1"/>
</dbReference>
<feature type="transmembrane region" description="Helical" evidence="1">
    <location>
        <begin position="141"/>
        <end position="160"/>
    </location>
</feature>
<reference evidence="2 3" key="1">
    <citation type="submission" date="2020-04" db="EMBL/GenBank/DDBJ databases">
        <title>Paenibacillus algicola sp. nov., a novel marine bacterium producing alginate lyase.</title>
        <authorList>
            <person name="Huang H."/>
        </authorList>
    </citation>
    <scope>NUCLEOTIDE SEQUENCE [LARGE SCALE GENOMIC DNA]</scope>
    <source>
        <strain evidence="2 3">L7-75</strain>
    </source>
</reference>
<gene>
    <name evidence="2" type="ORF">HII30_15880</name>
</gene>
<dbReference type="EMBL" id="JABBPN010000016">
    <property type="protein sequence ID" value="NMO97244.1"/>
    <property type="molecule type" value="Genomic_DNA"/>
</dbReference>
<name>A0A848MCT0_PAELE</name>
<feature type="transmembrane region" description="Helical" evidence="1">
    <location>
        <begin position="20"/>
        <end position="42"/>
    </location>
</feature>
<organism evidence="2 3">
    <name type="scientific">Paenibacillus lemnae</name>
    <dbReference type="NCBI Taxonomy" id="1330551"/>
    <lineage>
        <taxon>Bacteria</taxon>
        <taxon>Bacillati</taxon>
        <taxon>Bacillota</taxon>
        <taxon>Bacilli</taxon>
        <taxon>Bacillales</taxon>
        <taxon>Paenibacillaceae</taxon>
        <taxon>Paenibacillus</taxon>
    </lineage>
</organism>
<proteinExistence type="predicted"/>